<dbReference type="RefSeq" id="WP_188732889.1">
    <property type="nucleotide sequence ID" value="NZ_BMLW01000001.1"/>
</dbReference>
<dbReference type="InterPro" id="IPR036662">
    <property type="entry name" value="PTS_EIIA_man-typ_sf"/>
</dbReference>
<dbReference type="PANTHER" id="PTHR33799:SF1">
    <property type="entry name" value="PTS SYSTEM MANNOSE-SPECIFIC EIIAB COMPONENT-RELATED"/>
    <property type="match status" value="1"/>
</dbReference>
<protein>
    <submittedName>
        <fullName evidence="4">PTS N-acetylglucosamine transporter subunit IIBC</fullName>
    </submittedName>
</protein>
<sequence length="147" mass="17229">MAVHYIIASHGNMAKGIYHTYNYITQCEPENLYIINAYTENDSPAIQIDRCLSGIPEEDKILVFTDIRQGSINQLFYTRLAQYDFFLVTGMNLSLLLELMTIKEEELNERKIQQVVEEARREIEFMNIRFKAGQLENDDSQENDFMM</sequence>
<evidence type="ECO:0000313" key="5">
    <source>
        <dbReference type="Proteomes" id="UP000641206"/>
    </source>
</evidence>
<dbReference type="PANTHER" id="PTHR33799">
    <property type="entry name" value="PTS PERMEASE-RELATED-RELATED"/>
    <property type="match status" value="1"/>
</dbReference>
<evidence type="ECO:0000256" key="2">
    <source>
        <dbReference type="SAM" id="Coils"/>
    </source>
</evidence>
<feature type="domain" description="PTS EIIA type-4" evidence="3">
    <location>
        <begin position="2"/>
        <end position="123"/>
    </location>
</feature>
<dbReference type="InterPro" id="IPR004701">
    <property type="entry name" value="PTS_EIIA_man-typ"/>
</dbReference>
<reference evidence="5" key="1">
    <citation type="journal article" date="2019" name="Int. J. Syst. Evol. Microbiol.">
        <title>The Global Catalogue of Microorganisms (GCM) 10K type strain sequencing project: providing services to taxonomists for standard genome sequencing and annotation.</title>
        <authorList>
            <consortium name="The Broad Institute Genomics Platform"/>
            <consortium name="The Broad Institute Genome Sequencing Center for Infectious Disease"/>
            <person name="Wu L."/>
            <person name="Ma J."/>
        </authorList>
    </citation>
    <scope>NUCLEOTIDE SEQUENCE [LARGE SCALE GENOMIC DNA]</scope>
    <source>
        <strain evidence="5">CGMCC 1.7693</strain>
    </source>
</reference>
<dbReference type="Pfam" id="PF03610">
    <property type="entry name" value="EIIA-man"/>
    <property type="match status" value="1"/>
</dbReference>
<feature type="coiled-coil region" evidence="2">
    <location>
        <begin position="102"/>
        <end position="129"/>
    </location>
</feature>
<dbReference type="SUPFAM" id="SSF53062">
    <property type="entry name" value="PTS system fructose IIA component-like"/>
    <property type="match status" value="1"/>
</dbReference>
<evidence type="ECO:0000259" key="3">
    <source>
        <dbReference type="PROSITE" id="PS51096"/>
    </source>
</evidence>
<accession>A0ABQ2NPZ0</accession>
<dbReference type="EMBL" id="BMLW01000001">
    <property type="protein sequence ID" value="GGP07739.1"/>
    <property type="molecule type" value="Genomic_DNA"/>
</dbReference>
<dbReference type="Proteomes" id="UP000641206">
    <property type="component" value="Unassembled WGS sequence"/>
</dbReference>
<dbReference type="InterPro" id="IPR051471">
    <property type="entry name" value="Bacterial_PTS_sugar_comp"/>
</dbReference>
<dbReference type="Gene3D" id="3.40.50.510">
    <property type="entry name" value="Phosphotransferase system, mannose-type IIA component"/>
    <property type="match status" value="1"/>
</dbReference>
<proteinExistence type="predicted"/>
<keyword evidence="1" id="KW-0808">Transferase</keyword>
<comment type="caution">
    <text evidence="4">The sequence shown here is derived from an EMBL/GenBank/DDBJ whole genome shotgun (WGS) entry which is preliminary data.</text>
</comment>
<dbReference type="PROSITE" id="PS51096">
    <property type="entry name" value="PTS_EIIA_TYPE_4"/>
    <property type="match status" value="1"/>
</dbReference>
<evidence type="ECO:0000313" key="4">
    <source>
        <dbReference type="EMBL" id="GGP07739.1"/>
    </source>
</evidence>
<name>A0ABQ2NPZ0_9BACI</name>
<keyword evidence="5" id="KW-1185">Reference proteome</keyword>
<gene>
    <name evidence="4" type="ORF">GCM10011346_04920</name>
</gene>
<keyword evidence="2" id="KW-0175">Coiled coil</keyword>
<organism evidence="4 5">
    <name type="scientific">Oceanobacillus neutriphilus</name>
    <dbReference type="NCBI Taxonomy" id="531815"/>
    <lineage>
        <taxon>Bacteria</taxon>
        <taxon>Bacillati</taxon>
        <taxon>Bacillota</taxon>
        <taxon>Bacilli</taxon>
        <taxon>Bacillales</taxon>
        <taxon>Bacillaceae</taxon>
        <taxon>Oceanobacillus</taxon>
    </lineage>
</organism>
<evidence type="ECO:0000256" key="1">
    <source>
        <dbReference type="ARBA" id="ARBA00022679"/>
    </source>
</evidence>